<evidence type="ECO:0000313" key="1">
    <source>
        <dbReference type="EMBL" id="KAK6971519.1"/>
    </source>
</evidence>
<accession>A0AAV9Z556</accession>
<proteinExistence type="predicted"/>
<evidence type="ECO:0000313" key="2">
    <source>
        <dbReference type="Proteomes" id="UP001362999"/>
    </source>
</evidence>
<sequence>MSSNFLRISQGLFQSSLILYTYSYHLAFLAALPNGLDLRAPAIGALLLASQAMERELGFWVTGEYVAPGKFQKEQFSFDNWGDYTAETATSKRLVQRATRFVHSLKQWQGDQWEQVRIRVSSFLPL</sequence>
<gene>
    <name evidence="1" type="ORF">R3P38DRAFT_3242257</name>
</gene>
<reference evidence="1 2" key="1">
    <citation type="journal article" date="2024" name="J Genomics">
        <title>Draft genome sequencing and assembly of Favolaschia claudopus CIRM-BRFM 2984 isolated from oak limbs.</title>
        <authorList>
            <person name="Navarro D."/>
            <person name="Drula E."/>
            <person name="Chaduli D."/>
            <person name="Cazenave R."/>
            <person name="Ahrendt S."/>
            <person name="Wang J."/>
            <person name="Lipzen A."/>
            <person name="Daum C."/>
            <person name="Barry K."/>
            <person name="Grigoriev I.V."/>
            <person name="Favel A."/>
            <person name="Rosso M.N."/>
            <person name="Martin F."/>
        </authorList>
    </citation>
    <scope>NUCLEOTIDE SEQUENCE [LARGE SCALE GENOMIC DNA]</scope>
    <source>
        <strain evidence="1 2">CIRM-BRFM 2984</strain>
    </source>
</reference>
<dbReference type="EMBL" id="JAWWNJ010000210">
    <property type="protein sequence ID" value="KAK6971519.1"/>
    <property type="molecule type" value="Genomic_DNA"/>
</dbReference>
<name>A0AAV9Z556_9AGAR</name>
<organism evidence="1 2">
    <name type="scientific">Favolaschia claudopus</name>
    <dbReference type="NCBI Taxonomy" id="2862362"/>
    <lineage>
        <taxon>Eukaryota</taxon>
        <taxon>Fungi</taxon>
        <taxon>Dikarya</taxon>
        <taxon>Basidiomycota</taxon>
        <taxon>Agaricomycotina</taxon>
        <taxon>Agaricomycetes</taxon>
        <taxon>Agaricomycetidae</taxon>
        <taxon>Agaricales</taxon>
        <taxon>Marasmiineae</taxon>
        <taxon>Mycenaceae</taxon>
        <taxon>Favolaschia</taxon>
    </lineage>
</organism>
<protein>
    <submittedName>
        <fullName evidence="1">Uncharacterized protein</fullName>
    </submittedName>
</protein>
<dbReference type="Proteomes" id="UP001362999">
    <property type="component" value="Unassembled WGS sequence"/>
</dbReference>
<comment type="caution">
    <text evidence="1">The sequence shown here is derived from an EMBL/GenBank/DDBJ whole genome shotgun (WGS) entry which is preliminary data.</text>
</comment>
<keyword evidence="2" id="KW-1185">Reference proteome</keyword>
<dbReference type="AlphaFoldDB" id="A0AAV9Z556"/>